<reference evidence="2" key="3">
    <citation type="submission" date="2025-09" db="UniProtKB">
        <authorList>
            <consortium name="Ensembl"/>
        </authorList>
    </citation>
    <scope>IDENTIFICATION</scope>
</reference>
<proteinExistence type="predicted"/>
<reference evidence="2" key="1">
    <citation type="submission" date="2020-03" db="EMBL/GenBank/DDBJ databases">
        <title>Melopsittacus undulatus (budgerigar) genome, bMelUnd1, maternal haplotype with Z.</title>
        <authorList>
            <person name="Gedman G."/>
            <person name="Mountcastle J."/>
            <person name="Haase B."/>
            <person name="Formenti G."/>
            <person name="Wright T."/>
            <person name="Apodaca J."/>
            <person name="Pelan S."/>
            <person name="Chow W."/>
            <person name="Rhie A."/>
            <person name="Howe K."/>
            <person name="Fedrigo O."/>
            <person name="Jarvis E.D."/>
        </authorList>
    </citation>
    <scope>NUCLEOTIDE SEQUENCE [LARGE SCALE GENOMIC DNA]</scope>
</reference>
<dbReference type="Proteomes" id="UP000694405">
    <property type="component" value="Chromosome 28"/>
</dbReference>
<name>A0A8V5GY25_MELUD</name>
<accession>A0A8V5GY25</accession>
<evidence type="ECO:0000313" key="2">
    <source>
        <dbReference type="Ensembl" id="ENSMUNP00000027332.1"/>
    </source>
</evidence>
<dbReference type="Ensembl" id="ENSMUNT00000034366.1">
    <property type="protein sequence ID" value="ENSMUNP00000027332.1"/>
    <property type="gene ID" value="ENSMUNG00000021519.1"/>
</dbReference>
<feature type="domain" description="Phosphatidylserine Lipase ABHD16 N-terminal" evidence="1">
    <location>
        <begin position="3"/>
        <end position="60"/>
    </location>
</feature>
<dbReference type="AlphaFoldDB" id="A0A8V5GY25"/>
<protein>
    <recommendedName>
        <fullName evidence="1">Phosphatidylserine Lipase ABHD16 N-terminal domain-containing protein</fullName>
    </recommendedName>
</protein>
<evidence type="ECO:0000313" key="3">
    <source>
        <dbReference type="Proteomes" id="UP000694405"/>
    </source>
</evidence>
<reference evidence="2" key="2">
    <citation type="submission" date="2025-08" db="UniProtKB">
        <authorList>
            <consortium name="Ensembl"/>
        </authorList>
    </citation>
    <scope>IDENTIFICATION</scope>
</reference>
<dbReference type="Pfam" id="PF22990">
    <property type="entry name" value="ABHD16_N"/>
    <property type="match status" value="1"/>
</dbReference>
<sequence>MAKLLSCVLGPRLYRVHRTGAGGGGEGTGNSVTPFPLQDSYYQPRGLEKHTDSVLALVRWGDPYGSLWTPIDPYGSPHGPLWIPLWTPMDPN</sequence>
<evidence type="ECO:0000259" key="1">
    <source>
        <dbReference type="Pfam" id="PF22990"/>
    </source>
</evidence>
<dbReference type="InterPro" id="IPR054518">
    <property type="entry name" value="ABHD16_N"/>
</dbReference>
<organism evidence="2 3">
    <name type="scientific">Melopsittacus undulatus</name>
    <name type="common">Budgerigar</name>
    <name type="synonym">Psittacus undulatus</name>
    <dbReference type="NCBI Taxonomy" id="13146"/>
    <lineage>
        <taxon>Eukaryota</taxon>
        <taxon>Metazoa</taxon>
        <taxon>Chordata</taxon>
        <taxon>Craniata</taxon>
        <taxon>Vertebrata</taxon>
        <taxon>Euteleostomi</taxon>
        <taxon>Archelosauria</taxon>
        <taxon>Archosauria</taxon>
        <taxon>Dinosauria</taxon>
        <taxon>Saurischia</taxon>
        <taxon>Theropoda</taxon>
        <taxon>Coelurosauria</taxon>
        <taxon>Aves</taxon>
        <taxon>Neognathae</taxon>
        <taxon>Neoaves</taxon>
        <taxon>Telluraves</taxon>
        <taxon>Australaves</taxon>
        <taxon>Psittaciformes</taxon>
        <taxon>Psittaculidae</taxon>
        <taxon>Melopsittacus</taxon>
    </lineage>
</organism>
<keyword evidence="3" id="KW-1185">Reference proteome</keyword>